<feature type="domain" description="Ig-like" evidence="15">
    <location>
        <begin position="702"/>
        <end position="780"/>
    </location>
</feature>
<feature type="domain" description="Ig-like" evidence="15">
    <location>
        <begin position="612"/>
        <end position="697"/>
    </location>
</feature>
<evidence type="ECO:0000256" key="13">
    <source>
        <dbReference type="SAM" id="Phobius"/>
    </source>
</evidence>
<evidence type="ECO:0000313" key="17">
    <source>
        <dbReference type="Proteomes" id="UP000694568"/>
    </source>
</evidence>
<feature type="transmembrane region" description="Helical" evidence="13">
    <location>
        <begin position="793"/>
        <end position="813"/>
    </location>
</feature>
<protein>
    <recommendedName>
        <fullName evidence="8">B-cell receptor CD22</fullName>
    </recommendedName>
    <alternativeName>
        <fullName evidence="9">Sialic acid-binding Ig-like lectin 2</fullName>
    </alternativeName>
</protein>
<keyword evidence="13" id="KW-0812">Transmembrane</keyword>
<keyword evidence="4" id="KW-0677">Repeat</keyword>
<dbReference type="InterPro" id="IPR003599">
    <property type="entry name" value="Ig_sub"/>
</dbReference>
<dbReference type="Ensembl" id="ENSSLUT00000021370.1">
    <property type="protein sequence ID" value="ENSSLUP00000020709.1"/>
    <property type="gene ID" value="ENSSLUG00000009559.1"/>
</dbReference>
<dbReference type="GO" id="GO:0005769">
    <property type="term" value="C:early endosome"/>
    <property type="evidence" value="ECO:0007669"/>
    <property type="project" value="TreeGrafter"/>
</dbReference>
<dbReference type="GO" id="GO:0030888">
    <property type="term" value="P:regulation of B cell proliferation"/>
    <property type="evidence" value="ECO:0007669"/>
    <property type="project" value="TreeGrafter"/>
</dbReference>
<dbReference type="Gene3D" id="2.60.40.10">
    <property type="entry name" value="Immunoglobulins"/>
    <property type="match status" value="8"/>
</dbReference>
<dbReference type="Pfam" id="PF13895">
    <property type="entry name" value="Ig_2"/>
    <property type="match status" value="3"/>
</dbReference>
<reference evidence="16" key="1">
    <citation type="submission" date="2025-08" db="UniProtKB">
        <authorList>
            <consortium name="Ensembl"/>
        </authorList>
    </citation>
    <scope>IDENTIFICATION</scope>
</reference>
<feature type="domain" description="Ig-like" evidence="15">
    <location>
        <begin position="247"/>
        <end position="326"/>
    </location>
</feature>
<dbReference type="RefSeq" id="XP_031169732.1">
    <property type="nucleotide sequence ID" value="XM_031313872.2"/>
</dbReference>
<evidence type="ECO:0000256" key="14">
    <source>
        <dbReference type="SAM" id="SignalP"/>
    </source>
</evidence>
<proteinExistence type="predicted"/>
<dbReference type="InterPro" id="IPR003598">
    <property type="entry name" value="Ig_sub2"/>
</dbReference>
<dbReference type="Pfam" id="PF13927">
    <property type="entry name" value="Ig_3"/>
    <property type="match status" value="2"/>
</dbReference>
<dbReference type="GO" id="GO:0042113">
    <property type="term" value="P:B cell activation"/>
    <property type="evidence" value="ECO:0007669"/>
    <property type="project" value="TreeGrafter"/>
</dbReference>
<evidence type="ECO:0000256" key="9">
    <source>
        <dbReference type="ARBA" id="ARBA00041781"/>
    </source>
</evidence>
<evidence type="ECO:0000256" key="11">
    <source>
        <dbReference type="ARBA" id="ARBA00046458"/>
    </source>
</evidence>
<evidence type="ECO:0000313" key="16">
    <source>
        <dbReference type="Ensembl" id="ENSSLUP00000020709.1"/>
    </source>
</evidence>
<evidence type="ECO:0000256" key="6">
    <source>
        <dbReference type="ARBA" id="ARBA00023180"/>
    </source>
</evidence>
<organism evidence="16 17">
    <name type="scientific">Sander lucioperca</name>
    <name type="common">Pike-perch</name>
    <name type="synonym">Perca lucioperca</name>
    <dbReference type="NCBI Taxonomy" id="283035"/>
    <lineage>
        <taxon>Eukaryota</taxon>
        <taxon>Metazoa</taxon>
        <taxon>Chordata</taxon>
        <taxon>Craniata</taxon>
        <taxon>Vertebrata</taxon>
        <taxon>Euteleostomi</taxon>
        <taxon>Actinopterygii</taxon>
        <taxon>Neopterygii</taxon>
        <taxon>Teleostei</taxon>
        <taxon>Neoteleostei</taxon>
        <taxon>Acanthomorphata</taxon>
        <taxon>Eupercaria</taxon>
        <taxon>Perciformes</taxon>
        <taxon>Percoidei</taxon>
        <taxon>Percidae</taxon>
        <taxon>Luciopercinae</taxon>
        <taxon>Sander</taxon>
    </lineage>
</organism>
<dbReference type="PROSITE" id="PS50835">
    <property type="entry name" value="IG_LIKE"/>
    <property type="match status" value="7"/>
</dbReference>
<evidence type="ECO:0000256" key="4">
    <source>
        <dbReference type="ARBA" id="ARBA00022737"/>
    </source>
</evidence>
<keyword evidence="5" id="KW-0130">Cell adhesion</keyword>
<feature type="domain" description="Ig-like" evidence="15">
    <location>
        <begin position="154"/>
        <end position="242"/>
    </location>
</feature>
<dbReference type="OrthoDB" id="10039395at2759"/>
<dbReference type="Proteomes" id="UP000694568">
    <property type="component" value="Unplaced"/>
</dbReference>
<keyword evidence="13" id="KW-0472">Membrane</keyword>
<comment type="subunit">
    <text evidence="11">Predominantly monomer of isoform CD22-beta. Also found as heterodimer of isoform CD22-beta and a shorter isoform. Interacts with PTPN6/SHP-1, LYN, SYK, PIK3R1/PIK3R2 and PLCG1 upon phosphorylation. Interacts with GRB2, INPP5D and SHC1 upon phosphorylation. May form a complex with INPP5D/SHIP, GRB2 and SHC1.</text>
</comment>
<dbReference type="GO" id="GO:0070062">
    <property type="term" value="C:extracellular exosome"/>
    <property type="evidence" value="ECO:0007669"/>
    <property type="project" value="TreeGrafter"/>
</dbReference>
<evidence type="ECO:0000256" key="7">
    <source>
        <dbReference type="ARBA" id="ARBA00023319"/>
    </source>
</evidence>
<dbReference type="CDD" id="cd00096">
    <property type="entry name" value="Ig"/>
    <property type="match status" value="2"/>
</dbReference>
<dbReference type="InterPro" id="IPR013783">
    <property type="entry name" value="Ig-like_fold"/>
</dbReference>
<reference evidence="16" key="2">
    <citation type="submission" date="2025-09" db="UniProtKB">
        <authorList>
            <consortium name="Ensembl"/>
        </authorList>
    </citation>
    <scope>IDENTIFICATION</scope>
</reference>
<dbReference type="GO" id="GO:0042609">
    <property type="term" value="F:CD4 receptor binding"/>
    <property type="evidence" value="ECO:0007669"/>
    <property type="project" value="TreeGrafter"/>
</dbReference>
<comment type="subcellular location">
    <subcellularLocation>
        <location evidence="1">Cell membrane</location>
        <topology evidence="1">Single-pass type I membrane protein</topology>
    </subcellularLocation>
</comment>
<dbReference type="PANTHER" id="PTHR46958">
    <property type="entry name" value="B-CELL RECEPTOR CD22"/>
    <property type="match status" value="1"/>
</dbReference>
<evidence type="ECO:0000256" key="5">
    <source>
        <dbReference type="ARBA" id="ARBA00022889"/>
    </source>
</evidence>
<gene>
    <name evidence="16" type="primary">si:dkey-24p1.1</name>
</gene>
<dbReference type="GO" id="GO:0050859">
    <property type="term" value="P:negative regulation of B cell receptor signaling pathway"/>
    <property type="evidence" value="ECO:0007669"/>
    <property type="project" value="TreeGrafter"/>
</dbReference>
<dbReference type="AlphaFoldDB" id="A0A8D0CYL5"/>
<evidence type="ECO:0000259" key="15">
    <source>
        <dbReference type="PROSITE" id="PS50835"/>
    </source>
</evidence>
<dbReference type="Pfam" id="PF24518">
    <property type="entry name" value="Ig_CD22"/>
    <property type="match status" value="1"/>
</dbReference>
<feature type="domain" description="Ig-like" evidence="15">
    <location>
        <begin position="516"/>
        <end position="605"/>
    </location>
</feature>
<accession>A0A8D0CYL5</accession>
<sequence>MKMNALAVGWLVFLALIKNFSCAPQNPFTLKGPLTATEGSCIEIKCNVTNNVEPKDAYWFWIKNPHWSVNDFTGTIIYSTNETVRPVSSDFADRVKYTGSPSLSWNNRPRSPPVLCSILICNLNKTDSGNYAFRFVGTKVWKTEDANLKVIENPCPITFEKPAAVNESGMITLTCSTSSSCTSKLQIGGLTQLSPTPQQRNNEKTKSTTVTLTVNWNDDGKEFSCKTQDNEDKYLIKNISVTVEYAPKYTLAEISSQNVEEGRSVTLTCSAKGSPTPTFTWVKNKQDAVVKTGAEWMITSITESQDGEYHCKAANKHGTTQSNPVTIEVQYRPEIEVKSSASVVKEGEIMTLTCKVKRSNPPPSTYSWFKDEKAIHQEQTHQYVVERIQPEDRGSYTCSATNTVGTGTSGSLLITVEYGPWNTTIRNVDKKVKVGSSLAFYCFTDANPAPLSYSWYRYNMKKPTDSSKWRSKNSKEEVIYLDRVERADEACYMCNATNEISTGHDSEPVCIEVLYPPTEPMLTMDTELREDQLITISCTVESFPLSTLYLTRTSESKPQSSELLFTQLWPDNTLHHKFNVTSTHTGVYTCSATNSEGSKTSKPTTLVVKYRPKDVTVKAEPALIVNENKSLTLRCSAQSHPPVTSVTWMKTTDGKSEIIRKGLTFILKSVSPSDSGLYSCAANNGIGTGNSQKAEVKVKYAPKHTNITRAAEQQQPDGTRSVELSCSSHSYPPVTQYSWYKIKAEEGDEKVSNHQTYTVYSNEPGSYYCIAKNEINQRKSDPVHLFDRTLMKVLYIFLFLIILFIIILIFFVYRHRRKKSIQQGTMNTATGLGFLGWWNDARRRNRMNNPSMAGPFRSRDDLLSDQPCHPNGQRCQPRLDSTPTSNVNSVYCTVNLPSGKQGPSAQKPIRQQGGHTQDYSLNYASLHFGNTQKHNPTKAEDEYSMVSKQKPLKKNDERLEDYENVSAAHTAKSQNASNYDTDTSEDEIEINYSQVSFKAKPGLQRAGRDSSSSDEEVTQYSEVKI</sequence>
<evidence type="ECO:0000256" key="1">
    <source>
        <dbReference type="ARBA" id="ARBA00004251"/>
    </source>
</evidence>
<dbReference type="SUPFAM" id="SSF48726">
    <property type="entry name" value="Immunoglobulin"/>
    <property type="match status" value="7"/>
</dbReference>
<feature type="domain" description="Ig-like" evidence="15">
    <location>
        <begin position="333"/>
        <end position="415"/>
    </location>
</feature>
<feature type="signal peptide" evidence="14">
    <location>
        <begin position="1"/>
        <end position="22"/>
    </location>
</feature>
<dbReference type="InterPro" id="IPR007110">
    <property type="entry name" value="Ig-like_dom"/>
</dbReference>
<keyword evidence="2" id="KW-1003">Cell membrane</keyword>
<evidence type="ECO:0000256" key="2">
    <source>
        <dbReference type="ARBA" id="ARBA00022475"/>
    </source>
</evidence>
<dbReference type="InterPro" id="IPR036179">
    <property type="entry name" value="Ig-like_dom_sf"/>
</dbReference>
<dbReference type="GO" id="GO:0055037">
    <property type="term" value="C:recycling endosome"/>
    <property type="evidence" value="ECO:0007669"/>
    <property type="project" value="TreeGrafter"/>
</dbReference>
<feature type="chain" id="PRO_5034383532" description="B-cell receptor CD22" evidence="14">
    <location>
        <begin position="23"/>
        <end position="1025"/>
    </location>
</feature>
<keyword evidence="17" id="KW-1185">Reference proteome</keyword>
<keyword evidence="3 14" id="KW-0732">Signal</keyword>
<keyword evidence="6" id="KW-0325">Glycoprotein</keyword>
<dbReference type="GO" id="GO:0009897">
    <property type="term" value="C:external side of plasma membrane"/>
    <property type="evidence" value="ECO:0007669"/>
    <property type="project" value="TreeGrafter"/>
</dbReference>
<keyword evidence="7" id="KW-0393">Immunoglobulin domain</keyword>
<dbReference type="GeneID" id="116060346"/>
<feature type="region of interest" description="Disordered" evidence="12">
    <location>
        <begin position="993"/>
        <end position="1025"/>
    </location>
</feature>
<dbReference type="PANTHER" id="PTHR46958:SF1">
    <property type="entry name" value="B-CELL RECEPTOR CD22"/>
    <property type="match status" value="1"/>
</dbReference>
<feature type="domain" description="Ig-like" evidence="15">
    <location>
        <begin position="420"/>
        <end position="510"/>
    </location>
</feature>
<dbReference type="SMART" id="SM00408">
    <property type="entry name" value="IGc2"/>
    <property type="match status" value="5"/>
</dbReference>
<evidence type="ECO:0000256" key="3">
    <source>
        <dbReference type="ARBA" id="ARBA00022729"/>
    </source>
</evidence>
<dbReference type="GO" id="GO:0033691">
    <property type="term" value="F:sialic acid binding"/>
    <property type="evidence" value="ECO:0007669"/>
    <property type="project" value="TreeGrafter"/>
</dbReference>
<comment type="function">
    <text evidence="10">Most highly expressed siglec (sialic acid-binding immunoglobulin-like lectin) on B-cells that plays a role in various aspects of B-cell biology including differentiation, antigen presentation, and trafficking to bone marrow. Binds to alpha 2,6-linked sialic acid residues of surface molecules such as CD22 itself, CD45 and IgM in a cis configuration. Can also bind to ligands on other cells as an adhesion molecule in a trans configuration. Acts as an inhibitory coreceptor on the surface of B-cells and inhibits B-cell receptor induced signaling, characterized by inhibition of the calcium mobilization and cellular activation. Mechanistically, the immunoreceptor tyrosine-based inhibitory motif domain is phosphorylated by the Src kinase LYN, which in turn leads to the recruitment of the protein tyrosine phosphatase 1/PTPN6, leading to the negative regulation of BCR signaling. If this negative signaling from is of sufficient strength, apoptosis of the B-cell can be induced.</text>
</comment>
<dbReference type="InterPro" id="IPR056386">
    <property type="entry name" value="Ig_CD22"/>
</dbReference>
<name>A0A8D0CYL5_SANLU</name>
<evidence type="ECO:0000256" key="12">
    <source>
        <dbReference type="SAM" id="MobiDB-lite"/>
    </source>
</evidence>
<evidence type="ECO:0000256" key="10">
    <source>
        <dbReference type="ARBA" id="ARBA00045430"/>
    </source>
</evidence>
<dbReference type="GeneTree" id="ENSGT00940000165428"/>
<dbReference type="GO" id="GO:0007155">
    <property type="term" value="P:cell adhesion"/>
    <property type="evidence" value="ECO:0007669"/>
    <property type="project" value="UniProtKB-KW"/>
</dbReference>
<keyword evidence="13" id="KW-1133">Transmembrane helix</keyword>
<dbReference type="SMART" id="SM00409">
    <property type="entry name" value="IG"/>
    <property type="match status" value="8"/>
</dbReference>
<dbReference type="GO" id="GO:0019903">
    <property type="term" value="F:protein phosphatase binding"/>
    <property type="evidence" value="ECO:0007669"/>
    <property type="project" value="TreeGrafter"/>
</dbReference>
<evidence type="ECO:0000256" key="8">
    <source>
        <dbReference type="ARBA" id="ARBA00040106"/>
    </source>
</evidence>